<feature type="signal peptide" evidence="8">
    <location>
        <begin position="1"/>
        <end position="21"/>
    </location>
</feature>
<name>A0ABR3GA53_9PEZI</name>
<keyword evidence="5" id="KW-0413">Isomerase</keyword>
<dbReference type="InterPro" id="IPR057305">
    <property type="entry name" value="Thioredox_PDIA6_C"/>
</dbReference>
<dbReference type="Proteomes" id="UP001447188">
    <property type="component" value="Unassembled WGS sequence"/>
</dbReference>
<evidence type="ECO:0000313" key="10">
    <source>
        <dbReference type="EMBL" id="KAL0632635.1"/>
    </source>
</evidence>
<protein>
    <recommendedName>
        <fullName evidence="3">protein disulfide-isomerase</fullName>
        <ecNumber evidence="3">5.3.4.1</ecNumber>
    </recommendedName>
</protein>
<reference evidence="10 11" key="1">
    <citation type="submission" date="2024-02" db="EMBL/GenBank/DDBJ databases">
        <title>Discinaceae phylogenomics.</title>
        <authorList>
            <person name="Dirks A.C."/>
            <person name="James T.Y."/>
        </authorList>
    </citation>
    <scope>NUCLEOTIDE SEQUENCE [LARGE SCALE GENOMIC DNA]</scope>
    <source>
        <strain evidence="10 11">ACD0624</strain>
    </source>
</reference>
<feature type="compositionally biased region" description="Basic and acidic residues" evidence="7">
    <location>
        <begin position="267"/>
        <end position="284"/>
    </location>
</feature>
<feature type="region of interest" description="Disordered" evidence="7">
    <location>
        <begin position="418"/>
        <end position="438"/>
    </location>
</feature>
<organism evidence="10 11">
    <name type="scientific">Discina gigas</name>
    <dbReference type="NCBI Taxonomy" id="1032678"/>
    <lineage>
        <taxon>Eukaryota</taxon>
        <taxon>Fungi</taxon>
        <taxon>Dikarya</taxon>
        <taxon>Ascomycota</taxon>
        <taxon>Pezizomycotina</taxon>
        <taxon>Pezizomycetes</taxon>
        <taxon>Pezizales</taxon>
        <taxon>Discinaceae</taxon>
        <taxon>Discina</taxon>
    </lineage>
</organism>
<dbReference type="EMBL" id="JBBBZM010000159">
    <property type="protein sequence ID" value="KAL0632635.1"/>
    <property type="molecule type" value="Genomic_DNA"/>
</dbReference>
<keyword evidence="8" id="KW-0732">Signal</keyword>
<evidence type="ECO:0000259" key="9">
    <source>
        <dbReference type="PROSITE" id="PS51352"/>
    </source>
</evidence>
<evidence type="ECO:0000313" key="11">
    <source>
        <dbReference type="Proteomes" id="UP001447188"/>
    </source>
</evidence>
<dbReference type="InterPro" id="IPR036249">
    <property type="entry name" value="Thioredoxin-like_sf"/>
</dbReference>
<proteinExistence type="predicted"/>
<dbReference type="PROSITE" id="PS51352">
    <property type="entry name" value="THIOREDOXIN_2"/>
    <property type="match status" value="1"/>
</dbReference>
<dbReference type="PANTHER" id="PTHR45815:SF3">
    <property type="entry name" value="PROTEIN DISULFIDE-ISOMERASE A6"/>
    <property type="match status" value="1"/>
</dbReference>
<feature type="region of interest" description="Disordered" evidence="7">
    <location>
        <begin position="242"/>
        <end position="284"/>
    </location>
</feature>
<dbReference type="InterPro" id="IPR017937">
    <property type="entry name" value="Thioredoxin_CS"/>
</dbReference>
<feature type="chain" id="PRO_5045360034" description="protein disulfide-isomerase" evidence="8">
    <location>
        <begin position="22"/>
        <end position="438"/>
    </location>
</feature>
<accession>A0ABR3GA53</accession>
<dbReference type="SUPFAM" id="SSF52833">
    <property type="entry name" value="Thioredoxin-like"/>
    <property type="match status" value="2"/>
</dbReference>
<dbReference type="Gene3D" id="3.40.30.10">
    <property type="entry name" value="Glutaredoxin"/>
    <property type="match status" value="2"/>
</dbReference>
<dbReference type="CDD" id="cd03002">
    <property type="entry name" value="PDI_a_MPD1_like"/>
    <property type="match status" value="1"/>
</dbReference>
<dbReference type="Pfam" id="PF24541">
    <property type="entry name" value="Thioredox_PDIA6_C"/>
    <property type="match status" value="1"/>
</dbReference>
<sequence>MVLLRELGLVAFLALTHSANALYSKGGAVLNLDEKGFKKEILLSENVAIVEFYAPWCGHCKSLKPEYEKTAKALKGLVKVAAVNCDEEKNKALCSQQGVKGFPTLKIFQPSAKKGKPIVNDYQGARTAKAMSDALVEIIPNHVTRVTASKIDEFLTQKNETAKAILFTNKGVTSALWKALAIDFLGSISFAQIRDKEKKAIDIFGISEYPTIVVLPGGDKEGIVYSGKVQKDDLFKFFSAIAPPKKEPEPSPKSSKKTPKKDKKSKKGEEERNVKEETETKTDEAIILESEKPKPLVPELADQAALTEACLSPKSKTCILAIAPAESTSNTLQNIYETLTGRTVSAFKVYKLLATSAHAVDLATKLDLAKDTTTKFIAINAKRNWVRKFAGNADSEEEVLAWLDAVRLGDGAREKLPAGLVVEEEEEEERKEEKHDEL</sequence>
<feature type="compositionally biased region" description="Basic residues" evidence="7">
    <location>
        <begin position="254"/>
        <end position="266"/>
    </location>
</feature>
<evidence type="ECO:0000256" key="6">
    <source>
        <dbReference type="ARBA" id="ARBA00023284"/>
    </source>
</evidence>
<dbReference type="PANTHER" id="PTHR45815">
    <property type="entry name" value="PROTEIN DISULFIDE-ISOMERASE A6"/>
    <property type="match status" value="1"/>
</dbReference>
<dbReference type="PROSITE" id="PS00194">
    <property type="entry name" value="THIOREDOXIN_1"/>
    <property type="match status" value="1"/>
</dbReference>
<comment type="catalytic activity">
    <reaction evidence="1">
        <text>Catalyzes the rearrangement of -S-S- bonds in proteins.</text>
        <dbReference type="EC" id="5.3.4.1"/>
    </reaction>
</comment>
<keyword evidence="6" id="KW-0676">Redox-active center</keyword>
<gene>
    <name evidence="10" type="ORF">Q9L58_008483</name>
</gene>
<dbReference type="InterPro" id="IPR013766">
    <property type="entry name" value="Thioredoxin_domain"/>
</dbReference>
<keyword evidence="4" id="KW-1015">Disulfide bond</keyword>
<dbReference type="PRINTS" id="PR00421">
    <property type="entry name" value="THIOREDOXIN"/>
</dbReference>
<dbReference type="EC" id="5.3.4.1" evidence="3"/>
<evidence type="ECO:0000256" key="8">
    <source>
        <dbReference type="SAM" id="SignalP"/>
    </source>
</evidence>
<keyword evidence="11" id="KW-1185">Reference proteome</keyword>
<comment type="subcellular location">
    <subcellularLocation>
        <location evidence="2">Endoplasmic reticulum lumen</location>
    </subcellularLocation>
</comment>
<feature type="domain" description="Thioredoxin" evidence="9">
    <location>
        <begin position="11"/>
        <end position="140"/>
    </location>
</feature>
<evidence type="ECO:0000256" key="2">
    <source>
        <dbReference type="ARBA" id="ARBA00004319"/>
    </source>
</evidence>
<evidence type="ECO:0000256" key="5">
    <source>
        <dbReference type="ARBA" id="ARBA00023235"/>
    </source>
</evidence>
<comment type="caution">
    <text evidence="10">The sequence shown here is derived from an EMBL/GenBank/DDBJ whole genome shotgun (WGS) entry which is preliminary data.</text>
</comment>
<dbReference type="Pfam" id="PF00085">
    <property type="entry name" value="Thioredoxin"/>
    <property type="match status" value="1"/>
</dbReference>
<evidence type="ECO:0000256" key="3">
    <source>
        <dbReference type="ARBA" id="ARBA00012723"/>
    </source>
</evidence>
<evidence type="ECO:0000256" key="1">
    <source>
        <dbReference type="ARBA" id="ARBA00001182"/>
    </source>
</evidence>
<evidence type="ECO:0000256" key="7">
    <source>
        <dbReference type="SAM" id="MobiDB-lite"/>
    </source>
</evidence>
<evidence type="ECO:0000256" key="4">
    <source>
        <dbReference type="ARBA" id="ARBA00023157"/>
    </source>
</evidence>